<sequence length="42" mass="4360">MFVAVVQGGLCGRHMTTVFGKQLPNGSTFSPATQLQSCCLGS</sequence>
<reference evidence="1 2" key="2">
    <citation type="submission" date="2018-11" db="EMBL/GenBank/DDBJ databases">
        <authorList>
            <consortium name="Pathogen Informatics"/>
        </authorList>
    </citation>
    <scope>NUCLEOTIDE SEQUENCE [LARGE SCALE GENOMIC DNA]</scope>
</reference>
<dbReference type="EMBL" id="UYWY01021250">
    <property type="protein sequence ID" value="VDM43724.1"/>
    <property type="molecule type" value="Genomic_DNA"/>
</dbReference>
<accession>A0A183UV83</accession>
<keyword evidence="2" id="KW-1185">Reference proteome</keyword>
<evidence type="ECO:0000313" key="3">
    <source>
        <dbReference type="WBParaSite" id="TCNE_0001240301-mRNA-1"/>
    </source>
</evidence>
<dbReference type="WBParaSite" id="TCNE_0001240301-mRNA-1">
    <property type="protein sequence ID" value="TCNE_0001240301-mRNA-1"/>
    <property type="gene ID" value="TCNE_0001240301"/>
</dbReference>
<gene>
    <name evidence="1" type="ORF">TCNE_LOCUS12403</name>
</gene>
<evidence type="ECO:0000313" key="2">
    <source>
        <dbReference type="Proteomes" id="UP000050794"/>
    </source>
</evidence>
<reference evidence="3" key="1">
    <citation type="submission" date="2016-06" db="UniProtKB">
        <authorList>
            <consortium name="WormBaseParasite"/>
        </authorList>
    </citation>
    <scope>IDENTIFICATION</scope>
</reference>
<proteinExistence type="predicted"/>
<dbReference type="Proteomes" id="UP000050794">
    <property type="component" value="Unassembled WGS sequence"/>
</dbReference>
<protein>
    <submittedName>
        <fullName evidence="1 3">Uncharacterized protein</fullName>
    </submittedName>
</protein>
<name>A0A183UV83_TOXCA</name>
<organism evidence="2 3">
    <name type="scientific">Toxocara canis</name>
    <name type="common">Canine roundworm</name>
    <dbReference type="NCBI Taxonomy" id="6265"/>
    <lineage>
        <taxon>Eukaryota</taxon>
        <taxon>Metazoa</taxon>
        <taxon>Ecdysozoa</taxon>
        <taxon>Nematoda</taxon>
        <taxon>Chromadorea</taxon>
        <taxon>Rhabditida</taxon>
        <taxon>Spirurina</taxon>
        <taxon>Ascaridomorpha</taxon>
        <taxon>Ascaridoidea</taxon>
        <taxon>Toxocaridae</taxon>
        <taxon>Toxocara</taxon>
    </lineage>
</organism>
<dbReference type="AlphaFoldDB" id="A0A183UV83"/>
<evidence type="ECO:0000313" key="1">
    <source>
        <dbReference type="EMBL" id="VDM43724.1"/>
    </source>
</evidence>